<dbReference type="AlphaFoldDB" id="A0AAV4J9S3"/>
<evidence type="ECO:0008006" key="3">
    <source>
        <dbReference type="Google" id="ProtNLM"/>
    </source>
</evidence>
<accession>A0AAV4J9S3</accession>
<dbReference type="EMBL" id="BMAT01006749">
    <property type="protein sequence ID" value="GFS19060.1"/>
    <property type="molecule type" value="Genomic_DNA"/>
</dbReference>
<name>A0AAV4J9S3_9GAST</name>
<evidence type="ECO:0000313" key="2">
    <source>
        <dbReference type="Proteomes" id="UP000762676"/>
    </source>
</evidence>
<gene>
    <name evidence="1" type="ORF">ElyMa_003279200</name>
</gene>
<keyword evidence="2" id="KW-1185">Reference proteome</keyword>
<evidence type="ECO:0000313" key="1">
    <source>
        <dbReference type="EMBL" id="GFS19060.1"/>
    </source>
</evidence>
<reference evidence="1 2" key="1">
    <citation type="journal article" date="2021" name="Elife">
        <title>Chloroplast acquisition without the gene transfer in kleptoplastic sea slugs, Plakobranchus ocellatus.</title>
        <authorList>
            <person name="Maeda T."/>
            <person name="Takahashi S."/>
            <person name="Yoshida T."/>
            <person name="Shimamura S."/>
            <person name="Takaki Y."/>
            <person name="Nagai Y."/>
            <person name="Toyoda A."/>
            <person name="Suzuki Y."/>
            <person name="Arimoto A."/>
            <person name="Ishii H."/>
            <person name="Satoh N."/>
            <person name="Nishiyama T."/>
            <person name="Hasebe M."/>
            <person name="Maruyama T."/>
            <person name="Minagawa J."/>
            <person name="Obokata J."/>
            <person name="Shigenobu S."/>
        </authorList>
    </citation>
    <scope>NUCLEOTIDE SEQUENCE [LARGE SCALE GENOMIC DNA]</scope>
</reference>
<comment type="caution">
    <text evidence="1">The sequence shown here is derived from an EMBL/GenBank/DDBJ whole genome shotgun (WGS) entry which is preliminary data.</text>
</comment>
<proteinExistence type="predicted"/>
<sequence length="181" mass="19970">MGYIFSSQTPRPHGVSNFFLPVVPQPSPRMHICIQGANVLDEEILHKSMKSAPRGLLPLSSVRISWSASPHRTVFTLHNLYAYLTRFGPIEGIYQRAPNSVLVIFCDLTSASACVKCPSLGMPWDRLVAVWWEPRLQNVGYLSRHIREEHHNNHLAEMTEAAAQGGASTDQVPVGAVTATG</sequence>
<dbReference type="Proteomes" id="UP000762676">
    <property type="component" value="Unassembled WGS sequence"/>
</dbReference>
<protein>
    <recommendedName>
        <fullName evidence="3">RRM domain-containing protein</fullName>
    </recommendedName>
</protein>
<organism evidence="1 2">
    <name type="scientific">Elysia marginata</name>
    <dbReference type="NCBI Taxonomy" id="1093978"/>
    <lineage>
        <taxon>Eukaryota</taxon>
        <taxon>Metazoa</taxon>
        <taxon>Spiralia</taxon>
        <taxon>Lophotrochozoa</taxon>
        <taxon>Mollusca</taxon>
        <taxon>Gastropoda</taxon>
        <taxon>Heterobranchia</taxon>
        <taxon>Euthyneura</taxon>
        <taxon>Panpulmonata</taxon>
        <taxon>Sacoglossa</taxon>
        <taxon>Placobranchoidea</taxon>
        <taxon>Plakobranchidae</taxon>
        <taxon>Elysia</taxon>
    </lineage>
</organism>